<dbReference type="SMART" id="SM00853">
    <property type="entry name" value="MutL_C"/>
    <property type="match status" value="1"/>
</dbReference>
<dbReference type="Gene3D" id="3.30.230.10">
    <property type="match status" value="1"/>
</dbReference>
<dbReference type="SUPFAM" id="SSF55874">
    <property type="entry name" value="ATPase domain of HSP90 chaperone/DNA topoisomerase II/histidine kinase"/>
    <property type="match status" value="1"/>
</dbReference>
<evidence type="ECO:0000259" key="8">
    <source>
        <dbReference type="SMART" id="SM01340"/>
    </source>
</evidence>
<dbReference type="FunFam" id="3.30.565.10:FF:000003">
    <property type="entry name" value="DNA mismatch repair endonuclease MutL"/>
    <property type="match status" value="1"/>
</dbReference>
<dbReference type="GO" id="GO:0030983">
    <property type="term" value="F:mismatched DNA binding"/>
    <property type="evidence" value="ECO:0007669"/>
    <property type="project" value="InterPro"/>
</dbReference>
<comment type="similarity">
    <text evidence="1 5">Belongs to the DNA mismatch repair MutL/HexB family.</text>
</comment>
<dbReference type="SUPFAM" id="SSF54211">
    <property type="entry name" value="Ribosomal protein S5 domain 2-like"/>
    <property type="match status" value="1"/>
</dbReference>
<dbReference type="InterPro" id="IPR020667">
    <property type="entry name" value="DNA_mismatch_repair_MutL"/>
</dbReference>
<dbReference type="InterPro" id="IPR042120">
    <property type="entry name" value="MutL_C_dimsub"/>
</dbReference>
<organism evidence="9 10">
    <name type="scientific">Leminorella grimontii</name>
    <dbReference type="NCBI Taxonomy" id="82981"/>
    <lineage>
        <taxon>Bacteria</taxon>
        <taxon>Pseudomonadati</taxon>
        <taxon>Pseudomonadota</taxon>
        <taxon>Gammaproteobacteria</taxon>
        <taxon>Enterobacterales</taxon>
        <taxon>Budviciaceae</taxon>
        <taxon>Leminorella</taxon>
    </lineage>
</organism>
<dbReference type="InterPro" id="IPR014721">
    <property type="entry name" value="Ribsml_uS5_D2-typ_fold_subgr"/>
</dbReference>
<dbReference type="AlphaFoldDB" id="A0AAV5N3N2"/>
<proteinExistence type="inferred from homology"/>
<dbReference type="Proteomes" id="UP001058124">
    <property type="component" value="Unassembled WGS sequence"/>
</dbReference>
<evidence type="ECO:0000256" key="3">
    <source>
        <dbReference type="ARBA" id="ARBA00022763"/>
    </source>
</evidence>
<dbReference type="Pfam" id="PF08676">
    <property type="entry name" value="MutL_C"/>
    <property type="match status" value="1"/>
</dbReference>
<dbReference type="Gene3D" id="3.30.1540.20">
    <property type="entry name" value="MutL, C-terminal domain, dimerisation subdomain"/>
    <property type="match status" value="1"/>
</dbReference>
<dbReference type="InterPro" id="IPR013507">
    <property type="entry name" value="DNA_mismatch_S5_2-like"/>
</dbReference>
<dbReference type="InterPro" id="IPR042121">
    <property type="entry name" value="MutL_C_regsub"/>
</dbReference>
<accession>A0AAV5N3N2</accession>
<keyword evidence="10" id="KW-1185">Reference proteome</keyword>
<comment type="function">
    <text evidence="5">This protein is involved in the repair of mismatches in DNA. It is required for dam-dependent methyl-directed DNA mismatch repair. May act as a 'molecular matchmaker', a protein that promotes the formation of a stable complex between two or more DNA-binding proteins in an ATP-dependent manner without itself being part of a final effector complex.</text>
</comment>
<dbReference type="InterPro" id="IPR002099">
    <property type="entry name" value="MutL/Mlh/PMS"/>
</dbReference>
<keyword evidence="4 5" id="KW-0234">DNA repair</keyword>
<gene>
    <name evidence="5 9" type="primary">mutL</name>
    <name evidence="9" type="ORF">SOASR030_28030</name>
</gene>
<dbReference type="Gene3D" id="3.30.565.10">
    <property type="entry name" value="Histidine kinase-like ATPase, C-terminal domain"/>
    <property type="match status" value="1"/>
</dbReference>
<reference evidence="9" key="1">
    <citation type="submission" date="2022-06" db="EMBL/GenBank/DDBJ databases">
        <title>Draft genome sequences of Leminorella grimontii str. JCM5902.</title>
        <authorList>
            <person name="Wakabayashi Y."/>
            <person name="Kojima K."/>
        </authorList>
    </citation>
    <scope>NUCLEOTIDE SEQUENCE</scope>
    <source>
        <strain evidence="9">JCM 5902</strain>
    </source>
</reference>
<dbReference type="CDD" id="cd03482">
    <property type="entry name" value="MutL_Trans_MutL"/>
    <property type="match status" value="1"/>
</dbReference>
<dbReference type="GO" id="GO:0006298">
    <property type="term" value="P:mismatch repair"/>
    <property type="evidence" value="ECO:0007669"/>
    <property type="project" value="UniProtKB-UniRule"/>
</dbReference>
<feature type="domain" description="DNA mismatch repair protein S5" evidence="8">
    <location>
        <begin position="212"/>
        <end position="330"/>
    </location>
</feature>
<evidence type="ECO:0000256" key="5">
    <source>
        <dbReference type="HAMAP-Rule" id="MF_00149"/>
    </source>
</evidence>
<dbReference type="NCBIfam" id="NF000948">
    <property type="entry name" value="PRK00095.1-1"/>
    <property type="match status" value="1"/>
</dbReference>
<dbReference type="GO" id="GO:0140664">
    <property type="term" value="F:ATP-dependent DNA damage sensor activity"/>
    <property type="evidence" value="ECO:0007669"/>
    <property type="project" value="InterPro"/>
</dbReference>
<comment type="caution">
    <text evidence="9">The sequence shown here is derived from an EMBL/GenBank/DDBJ whole genome shotgun (WGS) entry which is preliminary data.</text>
</comment>
<evidence type="ECO:0000259" key="7">
    <source>
        <dbReference type="SMART" id="SM00853"/>
    </source>
</evidence>
<evidence type="ECO:0000256" key="6">
    <source>
        <dbReference type="SAM" id="MobiDB-lite"/>
    </source>
</evidence>
<dbReference type="SMART" id="SM01340">
    <property type="entry name" value="DNA_mis_repair"/>
    <property type="match status" value="1"/>
</dbReference>
<dbReference type="CDD" id="cd16926">
    <property type="entry name" value="HATPase_MutL-MLH-PMS-like"/>
    <property type="match status" value="1"/>
</dbReference>
<dbReference type="NCBIfam" id="TIGR00585">
    <property type="entry name" value="mutl"/>
    <property type="match status" value="1"/>
</dbReference>
<dbReference type="Pfam" id="PF01119">
    <property type="entry name" value="DNA_mis_repair"/>
    <property type="match status" value="1"/>
</dbReference>
<evidence type="ECO:0000256" key="4">
    <source>
        <dbReference type="ARBA" id="ARBA00023204"/>
    </source>
</evidence>
<dbReference type="Pfam" id="PF13589">
    <property type="entry name" value="HATPase_c_3"/>
    <property type="match status" value="1"/>
</dbReference>
<evidence type="ECO:0000313" key="9">
    <source>
        <dbReference type="EMBL" id="GKX56691.1"/>
    </source>
</evidence>
<sequence>MPIQVLPPQLANQIAAGEVVERPASVVKELVENSLDAGATRIDIDIEKGGAKLIRIRDNGCGIAKDELALALARHATSKIATLDDLEAIVSLGFRGEALASISSVSRLTLTSRTVEQSEAWQAYAEGREMAVSLKPAAHPVGTTLEVLDLFYNTPARRKFLRTEKTEFGHIDEVLRRIALARFDVTVNLNHNGKPVRQYRGIKENEPRERRLGSICGSVFLQHALTVSWQHGDLSIDGWVVDPSGASQITDMQYCYVNGRMMRDRLLNHAIRQAYQTLLADDGQPAYVLFLTVDPHQVDVNVHPAKHEVRFHQSRLVHDFVYQAVVTVLQQAGAPSLPLAVGGVTQSRAEELSEPAGEWKPENRPSAGENRYNRPAEPVASKNAGAGGRSTGAYPNVEHRSPTVIARENEAYRRLLSTEERSADARPVFETAAQEPPAVKAPLFPERPKSPSPVPPSLLDKSSPQSLGRVLAIWQDVYAIVERGAGLALLSLPAAERCLRRAQLMPSADGLKPQPLLIPLSLTLGEKDKACLTRYAALLQHFGIQLSVERQKVQVQGVPLPLRQQNLQQLLPALLSYLGSDDSVDEARLADWLAGRLSSETTQWTQSQAIQLLADVERLCPQSVGKPAADVLQPIDLKGPLAALQHE</sequence>
<feature type="region of interest" description="Disordered" evidence="6">
    <location>
        <begin position="431"/>
        <end position="461"/>
    </location>
</feature>
<dbReference type="EMBL" id="BRLH01000007">
    <property type="protein sequence ID" value="GKX56691.1"/>
    <property type="molecule type" value="Genomic_DNA"/>
</dbReference>
<dbReference type="InterPro" id="IPR014762">
    <property type="entry name" value="DNA_mismatch_repair_CS"/>
</dbReference>
<dbReference type="HAMAP" id="MF_00149">
    <property type="entry name" value="DNA_mis_repair"/>
    <property type="match status" value="1"/>
</dbReference>
<evidence type="ECO:0000256" key="2">
    <source>
        <dbReference type="ARBA" id="ARBA00021975"/>
    </source>
</evidence>
<dbReference type="Gene3D" id="3.30.1370.100">
    <property type="entry name" value="MutL, C-terminal domain, regulatory subdomain"/>
    <property type="match status" value="1"/>
</dbReference>
<dbReference type="GO" id="GO:0032300">
    <property type="term" value="C:mismatch repair complex"/>
    <property type="evidence" value="ECO:0007669"/>
    <property type="project" value="InterPro"/>
</dbReference>
<feature type="region of interest" description="Disordered" evidence="6">
    <location>
        <begin position="351"/>
        <end position="397"/>
    </location>
</feature>
<dbReference type="FunFam" id="3.30.230.10:FF:000013">
    <property type="entry name" value="DNA mismatch repair endonuclease MutL"/>
    <property type="match status" value="1"/>
</dbReference>
<keyword evidence="3 5" id="KW-0227">DNA damage</keyword>
<dbReference type="InterPro" id="IPR038973">
    <property type="entry name" value="MutL/Mlh/Pms-like"/>
</dbReference>
<evidence type="ECO:0000256" key="1">
    <source>
        <dbReference type="ARBA" id="ARBA00006082"/>
    </source>
</evidence>
<protein>
    <recommendedName>
        <fullName evidence="2 5">DNA mismatch repair protein MutL</fullName>
    </recommendedName>
</protein>
<dbReference type="PROSITE" id="PS00058">
    <property type="entry name" value="DNA_MISMATCH_REPAIR_1"/>
    <property type="match status" value="1"/>
</dbReference>
<dbReference type="RefSeq" id="WP_027276118.1">
    <property type="nucleotide sequence ID" value="NZ_BRLH01000007.1"/>
</dbReference>
<evidence type="ECO:0000313" key="10">
    <source>
        <dbReference type="Proteomes" id="UP001058124"/>
    </source>
</evidence>
<feature type="domain" description="MutL C-terminal dimerisation" evidence="7">
    <location>
        <begin position="470"/>
        <end position="605"/>
    </location>
</feature>
<dbReference type="InterPro" id="IPR037198">
    <property type="entry name" value="MutL_C_sf"/>
</dbReference>
<dbReference type="InterPro" id="IPR036890">
    <property type="entry name" value="HATPase_C_sf"/>
</dbReference>
<dbReference type="GO" id="GO:0016887">
    <property type="term" value="F:ATP hydrolysis activity"/>
    <property type="evidence" value="ECO:0007669"/>
    <property type="project" value="InterPro"/>
</dbReference>
<dbReference type="PANTHER" id="PTHR10073:SF12">
    <property type="entry name" value="DNA MISMATCH REPAIR PROTEIN MLH1"/>
    <property type="match status" value="1"/>
</dbReference>
<dbReference type="SUPFAM" id="SSF118116">
    <property type="entry name" value="DNA mismatch repair protein MutL"/>
    <property type="match status" value="1"/>
</dbReference>
<dbReference type="GO" id="GO:0005524">
    <property type="term" value="F:ATP binding"/>
    <property type="evidence" value="ECO:0007669"/>
    <property type="project" value="InterPro"/>
</dbReference>
<dbReference type="InterPro" id="IPR020568">
    <property type="entry name" value="Ribosomal_Su5_D2-typ_SF"/>
</dbReference>
<name>A0AAV5N3N2_9GAMM</name>
<dbReference type="InterPro" id="IPR014790">
    <property type="entry name" value="MutL_C"/>
</dbReference>
<dbReference type="PANTHER" id="PTHR10073">
    <property type="entry name" value="DNA MISMATCH REPAIR PROTEIN MLH, PMS, MUTL"/>
    <property type="match status" value="1"/>
</dbReference>